<feature type="transmembrane region" description="Helical" evidence="1">
    <location>
        <begin position="760"/>
        <end position="780"/>
    </location>
</feature>
<feature type="transmembrane region" description="Helical" evidence="1">
    <location>
        <begin position="831"/>
        <end position="850"/>
    </location>
</feature>
<feature type="transmembrane region" description="Helical" evidence="1">
    <location>
        <begin position="147"/>
        <end position="167"/>
    </location>
</feature>
<feature type="transmembrane region" description="Helical" evidence="1">
    <location>
        <begin position="179"/>
        <end position="196"/>
    </location>
</feature>
<feature type="transmembrane region" description="Helical" evidence="1">
    <location>
        <begin position="633"/>
        <end position="653"/>
    </location>
</feature>
<feature type="transmembrane region" description="Helical" evidence="1">
    <location>
        <begin position="665"/>
        <end position="686"/>
    </location>
</feature>
<feature type="transmembrane region" description="Helical" evidence="1">
    <location>
        <begin position="882"/>
        <end position="905"/>
    </location>
</feature>
<dbReference type="AlphaFoldDB" id="A0A1Y5Q7H2"/>
<protein>
    <submittedName>
        <fullName evidence="2">Membrane protein</fullName>
    </submittedName>
</protein>
<reference evidence="2" key="1">
    <citation type="submission" date="2016-03" db="EMBL/GenBank/DDBJ databases">
        <authorList>
            <person name="Ploux O."/>
        </authorList>
    </citation>
    <scope>NUCLEOTIDE SEQUENCE</scope>
    <source>
        <strain evidence="2">UC10</strain>
    </source>
</reference>
<keyword evidence="1" id="KW-0472">Membrane</keyword>
<feature type="transmembrane region" description="Helical" evidence="1">
    <location>
        <begin position="495"/>
        <end position="516"/>
    </location>
</feature>
<dbReference type="InterPro" id="IPR019286">
    <property type="entry name" value="DUF2339_TM"/>
</dbReference>
<evidence type="ECO:0000256" key="1">
    <source>
        <dbReference type="SAM" id="Phobius"/>
    </source>
</evidence>
<dbReference type="PANTHER" id="PTHR38434">
    <property type="entry name" value="BLL2549 PROTEIN"/>
    <property type="match status" value="1"/>
</dbReference>
<feature type="transmembrane region" description="Helical" evidence="1">
    <location>
        <begin position="857"/>
        <end position="876"/>
    </location>
</feature>
<feature type="transmembrane region" description="Helical" evidence="1">
    <location>
        <begin position="792"/>
        <end position="811"/>
    </location>
</feature>
<feature type="transmembrane region" description="Helical" evidence="1">
    <location>
        <begin position="523"/>
        <end position="543"/>
    </location>
</feature>
<feature type="transmembrane region" description="Helical" evidence="1">
    <location>
        <begin position="281"/>
        <end position="301"/>
    </location>
</feature>
<feature type="transmembrane region" description="Helical" evidence="1">
    <location>
        <begin position="604"/>
        <end position="627"/>
    </location>
</feature>
<sequence>MDEMWVVLGLLAVALLLAVPVLLVMALVSVSALKRRVAALEEAFAHRAGESEATAAVSPRAAAVVEPVVVMEDAGPAVPAPEMPAPAAVAPPPPLPPLPERPARPAVARAEPEYRQRAAWTPPEPPEPNFVERGVERIKHWFTSGNVPIKVGMLVMLAGVAALLKYASDAGWLTVPMELRLAGISAAALAGLVFAWRRRESHRSFALAVQGGMIGILLLVVFAAFKNHGMIDALPAFAISVVLIAGLCVMAVLQESRTLAILGVLAGFMAPIWLSDGSGNHVGLFSYYAVLNAGIFAIAWVRPWRVLNLLGFVFTWGIGTAWGVLDYEPAHFASTEPFLLLFFVFYLLLPLLYARKAATEGSARIDGCLLFGTPLVAFSLQAGLLQGERMPLALCALGVAALYAVLARLLLRRERLHLLAQGYAILAVGFATLAVPLALSARVTASVFALEGAGLVWLGLMQQRRLARWTGIGLQLAAAFAFAIGVAGMHGGAVAVANAVFMGALLIAFGVVDILFKQVAKAGAAFSGALLIALAGFVSAWLYRNAGNVPLAVVAYGWGLAWWLGNVATEIERFIEPDSRLHGLLLLPGVTGWLAAEVHRRRPALALSLTTLGGLLLAFPLAFMQVARDGQPFAGIGAWAWLLFAVLGVRSLLCLRVAGNAVAGLAQLAWWLLWPTVFSLLAWHVGRHFELAGGWVGMLLALPWLLLAWLSMRRWHWLAQPLGDAFDRYRTAMQATVFAVLGMWWLLSLDNPAAAAPLPWVALLNPLELVQVAVLVLAAMRLWRGRDEHTPPWLWVGAALAALVLVTVMTLRAVHHWGGEPWNEGLLDTRLAQTSLTVVWSLLGVLGWVTGSRRGQWGLWLAGAILMGVVLAKLLLIDRGNLGDLLGIGAFIAYGLLCTLVGWLAPAPPRRAPATVDNEETSA</sequence>
<organism evidence="2">
    <name type="scientific">uncultured Stenotrophomonas sp</name>
    <dbReference type="NCBI Taxonomy" id="165438"/>
    <lineage>
        <taxon>Bacteria</taxon>
        <taxon>Pseudomonadati</taxon>
        <taxon>Pseudomonadota</taxon>
        <taxon>Gammaproteobacteria</taxon>
        <taxon>Lysobacterales</taxon>
        <taxon>Lysobacteraceae</taxon>
        <taxon>Stenotrophomonas</taxon>
        <taxon>environmental samples</taxon>
    </lineage>
</organism>
<name>A0A1Y5Q7H2_9GAMM</name>
<feature type="transmembrane region" description="Helical" evidence="1">
    <location>
        <begin position="418"/>
        <end position="437"/>
    </location>
</feature>
<feature type="transmembrane region" description="Helical" evidence="1">
    <location>
        <begin position="549"/>
        <end position="565"/>
    </location>
</feature>
<feature type="transmembrane region" description="Helical" evidence="1">
    <location>
        <begin position="472"/>
        <end position="489"/>
    </location>
</feature>
<feature type="transmembrane region" description="Helical" evidence="1">
    <location>
        <begin position="443"/>
        <end position="460"/>
    </location>
</feature>
<feature type="transmembrane region" description="Helical" evidence="1">
    <location>
        <begin position="259"/>
        <end position="275"/>
    </location>
</feature>
<accession>A0A1Y5Q7H2</accession>
<feature type="transmembrane region" description="Helical" evidence="1">
    <location>
        <begin position="337"/>
        <end position="355"/>
    </location>
</feature>
<proteinExistence type="predicted"/>
<feature type="transmembrane region" description="Helical" evidence="1">
    <location>
        <begin position="6"/>
        <end position="28"/>
    </location>
</feature>
<dbReference type="EMBL" id="FLTS01000001">
    <property type="protein sequence ID" value="SBV36685.1"/>
    <property type="molecule type" value="Genomic_DNA"/>
</dbReference>
<dbReference type="PANTHER" id="PTHR38434:SF1">
    <property type="entry name" value="BLL2549 PROTEIN"/>
    <property type="match status" value="1"/>
</dbReference>
<evidence type="ECO:0000313" key="2">
    <source>
        <dbReference type="EMBL" id="SBV36685.1"/>
    </source>
</evidence>
<gene>
    <name evidence="2" type="ORF">STPYR_11615</name>
</gene>
<feature type="transmembrane region" description="Helical" evidence="1">
    <location>
        <begin position="205"/>
        <end position="225"/>
    </location>
</feature>
<feature type="transmembrane region" description="Helical" evidence="1">
    <location>
        <begin position="306"/>
        <end position="325"/>
    </location>
</feature>
<dbReference type="Pfam" id="PF10101">
    <property type="entry name" value="DUF2339"/>
    <property type="match status" value="1"/>
</dbReference>
<feature type="transmembrane region" description="Helical" evidence="1">
    <location>
        <begin position="231"/>
        <end position="252"/>
    </location>
</feature>
<feature type="transmembrane region" description="Helical" evidence="1">
    <location>
        <begin position="391"/>
        <end position="411"/>
    </location>
</feature>
<keyword evidence="1" id="KW-1133">Transmembrane helix</keyword>
<feature type="transmembrane region" description="Helical" evidence="1">
    <location>
        <begin position="692"/>
        <end position="710"/>
    </location>
</feature>
<feature type="transmembrane region" description="Helical" evidence="1">
    <location>
        <begin position="731"/>
        <end position="748"/>
    </location>
</feature>
<feature type="transmembrane region" description="Helical" evidence="1">
    <location>
        <begin position="367"/>
        <end position="385"/>
    </location>
</feature>
<keyword evidence="1" id="KW-0812">Transmembrane</keyword>